<evidence type="ECO:0000313" key="4">
    <source>
        <dbReference type="Proteomes" id="UP000028525"/>
    </source>
</evidence>
<dbReference type="CDD" id="cd10917">
    <property type="entry name" value="CE4_NodB_like_6s_7s"/>
    <property type="match status" value="3"/>
</dbReference>
<gene>
    <name evidence="3" type="ORF">IO98_01445</name>
</gene>
<dbReference type="PANTHER" id="PTHR10587">
    <property type="entry name" value="GLYCOSYL TRANSFERASE-RELATED"/>
    <property type="match status" value="1"/>
</dbReference>
<evidence type="ECO:0000259" key="2">
    <source>
        <dbReference type="PROSITE" id="PS51677"/>
    </source>
</evidence>
<dbReference type="InterPro" id="IPR011330">
    <property type="entry name" value="Glyco_hydro/deAcase_b/a-brl"/>
</dbReference>
<evidence type="ECO:0000256" key="1">
    <source>
        <dbReference type="SAM" id="MobiDB-lite"/>
    </source>
</evidence>
<dbReference type="SUPFAM" id="SSF88713">
    <property type="entry name" value="Glycoside hydrolase/deacetylase"/>
    <property type="match status" value="3"/>
</dbReference>
<dbReference type="RefSeq" id="WP_038277307.1">
    <property type="nucleotide sequence ID" value="NZ_JPME01000002.1"/>
</dbReference>
<feature type="domain" description="NodB homology" evidence="2">
    <location>
        <begin position="645"/>
        <end position="869"/>
    </location>
</feature>
<evidence type="ECO:0000313" key="3">
    <source>
        <dbReference type="EMBL" id="KEZ91867.1"/>
    </source>
</evidence>
<feature type="domain" description="NodB homology" evidence="2">
    <location>
        <begin position="137"/>
        <end position="314"/>
    </location>
</feature>
<dbReference type="AlphaFoldDB" id="A0A084JSD3"/>
<proteinExistence type="predicted"/>
<feature type="region of interest" description="Disordered" evidence="1">
    <location>
        <begin position="53"/>
        <end position="75"/>
    </location>
</feature>
<dbReference type="Gene3D" id="3.20.20.370">
    <property type="entry name" value="Glycoside hydrolase/deacetylase"/>
    <property type="match status" value="3"/>
</dbReference>
<comment type="caution">
    <text evidence="3">The sequence shown here is derived from an EMBL/GenBank/DDBJ whole genome shotgun (WGS) entry which is preliminary data.</text>
</comment>
<accession>A0A084JSD3</accession>
<dbReference type="STRING" id="29354.IO98_01445"/>
<dbReference type="GO" id="GO:0005975">
    <property type="term" value="P:carbohydrate metabolic process"/>
    <property type="evidence" value="ECO:0007669"/>
    <property type="project" value="InterPro"/>
</dbReference>
<sequence length="900" mass="101177">MVESRKFLNYQSFSSYEQALDYVKGLKWGSIVTIKMSGTLNEAEYGKEVKEISTQEAGDHSFNESEKREKDNNSEEERLIQVIGWFSKALKETGYQTAFAQEIPQYQDEDYAMDFSELREKNGGKLSKIYAMGGRDSGVGLTFRGIGSQENLEKILLLLKENNRKATFFITGKELEEYGDRVKEIIDQGHEIGNGGLTGKDLSDMDFSSICFEIYKTDKLLKDKYGVNTKLFMPVYAKYNDLVREAASTLSYDLVTYSKNPMTEGRSAEEVTKYFKKGISKGEIVHLRLDVSDDVEEAAEYVLEYLGKKNYRVSFLQEMIDSAQVASSIPAPSGEAAGSIDFDKIRRDNQGKQAESVYTVHSTSQELSFTFSGISRTEVLYDILDKMDQIQGKGTFFVTSEEIDQNKEEIRQILSRGHEIGLCLTGRSGNDFKSVYQSINGMQEKLNKEFGVQPVLARYPYDAEITGEMSEAIASAGCTLVWQDLSMASSKAGPDGTLETVLANSFNAGNISARRGYIVYFRMDYYKDKNLIGNLLLDVYKNRVLTNSYEDGIENNGSKYRIVSVGQLRNSPGLYQYPVKESDYTAGVGDIAPGHLAWFSEGEKFGIMKERYVGNPDYSDENVLPGFSQGELKLIDITGRFTNEKVLFLTIDDWGSDKPVNQILYVLRKYGVKASFHIRTNRIEENPNLLRAIAAEGHDIGSHTDGHLPYAIYDEIKSRRGKRPFYNSLTSQVEAERMADLALSYRKLSSVVGDMTTDGRPALTKIFRPPTLAMSKNGMESIFDMGFQYIVSGDFSSHDYEAKTSRELADELLKGIRKGDGSRYPLRNGSIMVLHMSDDSNEPSSDPDITAKALDLVIPELMNQGYRFDKVSNYLMKPLEKRATPAEANLGETRKQLPMN</sequence>
<organism evidence="3 4">
    <name type="scientific">Lacrimispora celerecrescens</name>
    <dbReference type="NCBI Taxonomy" id="29354"/>
    <lineage>
        <taxon>Bacteria</taxon>
        <taxon>Bacillati</taxon>
        <taxon>Bacillota</taxon>
        <taxon>Clostridia</taxon>
        <taxon>Lachnospirales</taxon>
        <taxon>Lachnospiraceae</taxon>
        <taxon>Lacrimispora</taxon>
    </lineage>
</organism>
<dbReference type="PROSITE" id="PS51677">
    <property type="entry name" value="NODB"/>
    <property type="match status" value="2"/>
</dbReference>
<reference evidence="3 4" key="1">
    <citation type="submission" date="2014-07" db="EMBL/GenBank/DDBJ databases">
        <title>Draft genome of Clostridium celerecrescens 152B isolated from sediments associated with methane hydrate from Krishna Godavari basin.</title>
        <authorList>
            <person name="Honkalas V.S."/>
            <person name="Dabir A.P."/>
            <person name="Arora P."/>
            <person name="Dhakephalkar P.K."/>
        </authorList>
    </citation>
    <scope>NUCLEOTIDE SEQUENCE [LARGE SCALE GENOMIC DNA]</scope>
    <source>
        <strain evidence="3 4">152B</strain>
    </source>
</reference>
<keyword evidence="4" id="KW-1185">Reference proteome</keyword>
<dbReference type="InterPro" id="IPR002509">
    <property type="entry name" value="NODB_dom"/>
</dbReference>
<dbReference type="Pfam" id="PF01522">
    <property type="entry name" value="Polysacc_deac_1"/>
    <property type="match status" value="3"/>
</dbReference>
<protein>
    <recommendedName>
        <fullName evidence="2">NodB homology domain-containing protein</fullName>
    </recommendedName>
</protein>
<dbReference type="GO" id="GO:0016810">
    <property type="term" value="F:hydrolase activity, acting on carbon-nitrogen (but not peptide) bonds"/>
    <property type="evidence" value="ECO:0007669"/>
    <property type="project" value="InterPro"/>
</dbReference>
<dbReference type="OrthoDB" id="9812065at2"/>
<name>A0A084JSD3_9FIRM</name>
<dbReference type="EMBL" id="JPME01000002">
    <property type="protein sequence ID" value="KEZ91867.1"/>
    <property type="molecule type" value="Genomic_DNA"/>
</dbReference>
<dbReference type="InterPro" id="IPR050248">
    <property type="entry name" value="Polysacc_deacetylase_ArnD"/>
</dbReference>
<dbReference type="Proteomes" id="UP000028525">
    <property type="component" value="Unassembled WGS sequence"/>
</dbReference>